<keyword evidence="3" id="KW-0964">Secreted</keyword>
<name>A0ABD2IVI1_HETSC</name>
<keyword evidence="6" id="KW-1185">Reference proteome</keyword>
<evidence type="ECO:0000256" key="1">
    <source>
        <dbReference type="ARBA" id="ARBA00004613"/>
    </source>
</evidence>
<comment type="subcellular location">
    <subcellularLocation>
        <location evidence="1">Secreted</location>
    </subcellularLocation>
</comment>
<gene>
    <name evidence="5" type="ORF">niasHS_013332</name>
</gene>
<accession>A0ABD2IVI1</accession>
<organism evidence="5 6">
    <name type="scientific">Heterodera schachtii</name>
    <name type="common">Sugarbeet cyst nematode worm</name>
    <name type="synonym">Tylenchus schachtii</name>
    <dbReference type="NCBI Taxonomy" id="97005"/>
    <lineage>
        <taxon>Eukaryota</taxon>
        <taxon>Metazoa</taxon>
        <taxon>Ecdysozoa</taxon>
        <taxon>Nematoda</taxon>
        <taxon>Chromadorea</taxon>
        <taxon>Rhabditida</taxon>
        <taxon>Tylenchina</taxon>
        <taxon>Tylenchomorpha</taxon>
        <taxon>Tylenchoidea</taxon>
        <taxon>Heteroderidae</taxon>
        <taxon>Heteroderinae</taxon>
        <taxon>Heterodera</taxon>
    </lineage>
</organism>
<dbReference type="Pfam" id="PF06083">
    <property type="entry name" value="IL17"/>
    <property type="match status" value="1"/>
</dbReference>
<evidence type="ECO:0000256" key="4">
    <source>
        <dbReference type="ARBA" id="ARBA00022729"/>
    </source>
</evidence>
<keyword evidence="4" id="KW-0732">Signal</keyword>
<protein>
    <submittedName>
        <fullName evidence="5">Uncharacterized protein</fullName>
    </submittedName>
</protein>
<evidence type="ECO:0000313" key="5">
    <source>
        <dbReference type="EMBL" id="KAL3077343.1"/>
    </source>
</evidence>
<evidence type="ECO:0000256" key="3">
    <source>
        <dbReference type="ARBA" id="ARBA00022525"/>
    </source>
</evidence>
<dbReference type="InterPro" id="IPR010345">
    <property type="entry name" value="IL-17_fam"/>
</dbReference>
<proteinExistence type="inferred from homology"/>
<evidence type="ECO:0000256" key="2">
    <source>
        <dbReference type="ARBA" id="ARBA00007236"/>
    </source>
</evidence>
<dbReference type="Gene3D" id="2.10.90.10">
    <property type="entry name" value="Cystine-knot cytokines"/>
    <property type="match status" value="1"/>
</dbReference>
<dbReference type="GO" id="GO:0005576">
    <property type="term" value="C:extracellular region"/>
    <property type="evidence" value="ECO:0007669"/>
    <property type="project" value="UniProtKB-SubCell"/>
</dbReference>
<comment type="similarity">
    <text evidence="2">Belongs to the IL-17 family.</text>
</comment>
<reference evidence="5 6" key="1">
    <citation type="submission" date="2024-10" db="EMBL/GenBank/DDBJ databases">
        <authorList>
            <person name="Kim D."/>
        </authorList>
    </citation>
    <scope>NUCLEOTIDE SEQUENCE [LARGE SCALE GENOMIC DNA]</scope>
    <source>
        <strain evidence="5">Taebaek</strain>
    </source>
</reference>
<comment type="caution">
    <text evidence="5">The sequence shown here is derived from an EMBL/GenBank/DDBJ whole genome shotgun (WGS) entry which is preliminary data.</text>
</comment>
<dbReference type="Proteomes" id="UP001620645">
    <property type="component" value="Unassembled WGS sequence"/>
</dbReference>
<dbReference type="EMBL" id="JBICCN010000327">
    <property type="protein sequence ID" value="KAL3077343.1"/>
    <property type="molecule type" value="Genomic_DNA"/>
</dbReference>
<sequence length="275" mass="31548">MPFCAEFAPFLWHFFCRCPLHQIVLSALFVLCHFSFASSSFHISPSKMAPLPAEFFGPMGRRSSKHSFRRHHRMKVSRDYWLFGDNLKRREICEGRRLSPLVQNALVGLLLGEEAAEMPNDSVDLLRMTALPLRMAQNDPLNAADQPTNNQCHWANESEMSGYFGEIMPGMPIELRSLCRFASVENVDEKRLPKRFTEVKCLCDRPNRSIGIDAMRCEPLQFEVPVLLFDDKCEQFRPTLQRITVACLTVWTTAATTKVKAQMGRAERTEFVTVR</sequence>
<evidence type="ECO:0000313" key="6">
    <source>
        <dbReference type="Proteomes" id="UP001620645"/>
    </source>
</evidence>
<dbReference type="InterPro" id="IPR029034">
    <property type="entry name" value="Cystine-knot_cytokine"/>
</dbReference>
<dbReference type="AlphaFoldDB" id="A0ABD2IVI1"/>
<dbReference type="SUPFAM" id="SSF57501">
    <property type="entry name" value="Cystine-knot cytokines"/>
    <property type="match status" value="1"/>
</dbReference>